<sequence length="391" mass="44041">MQFRDFDAETFLRDYWQKKPLLIRNPWVNWQNPLQPDELAGLACEDGVEARLLVQGGGTGDGDEGRGWNVEHGPLDEEKFSQFGTHPSTLLVQAVDHMVPDVAALIAPFRFIPDWRIDDVMVSCASDGGGVGAHFDQYDVFLIQGMGRRRWQIGAMCNSDTPLLPNDDFRLIKDFEPTEEWVLEAGDILYIPPGIPHNGVAIGDDCMTYSVGFRAPSRYELIDNFCDEVLDNLLDEDRYTDPDLQPQENPGEISGAAISRLQAMVLEKMQDREAFARWFGEYNSTPKYPEIDWRPEEPIEMADLRACLGQSVPLCRNPASRFAFYRQENGAILLFVDGESFACTDEAAKLAQLLCENQQFIADEALQTCEAAMELLLALFNQGSVALELWE</sequence>
<keyword evidence="5" id="KW-0408">Iron</keyword>
<dbReference type="GO" id="GO:0016706">
    <property type="term" value="F:2-oxoglutarate-dependent dioxygenase activity"/>
    <property type="evidence" value="ECO:0007669"/>
    <property type="project" value="TreeGrafter"/>
</dbReference>
<dbReference type="InterPro" id="IPR046799">
    <property type="entry name" value="ROXA-like_wH"/>
</dbReference>
<dbReference type="Gene3D" id="2.60.120.650">
    <property type="entry name" value="Cupin"/>
    <property type="match status" value="1"/>
</dbReference>
<comment type="caution">
    <text evidence="7">The sequence shown here is derived from an EMBL/GenBank/DDBJ whole genome shotgun (WGS) entry which is preliminary data.</text>
</comment>
<dbReference type="InterPro" id="IPR039994">
    <property type="entry name" value="NO66-like"/>
</dbReference>
<dbReference type="OrthoDB" id="9764016at2"/>
<name>A0A845A5D4_9SPHN</name>
<evidence type="ECO:0000313" key="8">
    <source>
        <dbReference type="Proteomes" id="UP000460561"/>
    </source>
</evidence>
<dbReference type="SUPFAM" id="SSF51197">
    <property type="entry name" value="Clavaminate synthase-like"/>
    <property type="match status" value="1"/>
</dbReference>
<dbReference type="Gene3D" id="3.40.366.30">
    <property type="entry name" value="50S ribosomal protein L16 arginine hydroxylase, Chain A, Domain 2"/>
    <property type="match status" value="1"/>
</dbReference>
<keyword evidence="2" id="KW-0479">Metal-binding</keyword>
<dbReference type="AlphaFoldDB" id="A0A845A5D4"/>
<evidence type="ECO:0000256" key="1">
    <source>
        <dbReference type="ARBA" id="ARBA00001954"/>
    </source>
</evidence>
<keyword evidence="3" id="KW-0223">Dioxygenase</keyword>
<keyword evidence="4" id="KW-0560">Oxidoreductase</keyword>
<feature type="domain" description="JmjC" evidence="6">
    <location>
        <begin position="101"/>
        <end position="230"/>
    </location>
</feature>
<evidence type="ECO:0000313" key="7">
    <source>
        <dbReference type="EMBL" id="MXP25390.1"/>
    </source>
</evidence>
<evidence type="ECO:0000256" key="5">
    <source>
        <dbReference type="ARBA" id="ARBA00023004"/>
    </source>
</evidence>
<comment type="cofactor">
    <cofactor evidence="1">
        <name>Fe(2+)</name>
        <dbReference type="ChEBI" id="CHEBI:29033"/>
    </cofactor>
</comment>
<proteinExistence type="predicted"/>
<dbReference type="PROSITE" id="PS51184">
    <property type="entry name" value="JMJC"/>
    <property type="match status" value="1"/>
</dbReference>
<evidence type="ECO:0000256" key="3">
    <source>
        <dbReference type="ARBA" id="ARBA00022964"/>
    </source>
</evidence>
<dbReference type="Pfam" id="PF20514">
    <property type="entry name" value="WHD_ROXA"/>
    <property type="match status" value="1"/>
</dbReference>
<dbReference type="GO" id="GO:0046872">
    <property type="term" value="F:metal ion binding"/>
    <property type="evidence" value="ECO:0007669"/>
    <property type="project" value="UniProtKB-KW"/>
</dbReference>
<evidence type="ECO:0000259" key="6">
    <source>
        <dbReference type="PROSITE" id="PS51184"/>
    </source>
</evidence>
<reference evidence="7 8" key="1">
    <citation type="submission" date="2019-12" db="EMBL/GenBank/DDBJ databases">
        <title>Genomic-based taxomic classification of the family Erythrobacteraceae.</title>
        <authorList>
            <person name="Xu L."/>
        </authorList>
    </citation>
    <scope>NUCLEOTIDE SEQUENCE [LARGE SCALE GENOMIC DNA]</scope>
    <source>
        <strain evidence="7 8">DSM 18604</strain>
    </source>
</reference>
<accession>A0A845A5D4</accession>
<dbReference type="PANTHER" id="PTHR13096">
    <property type="entry name" value="MINA53 MYC INDUCED NUCLEAR ANTIGEN"/>
    <property type="match status" value="1"/>
</dbReference>
<evidence type="ECO:0000256" key="4">
    <source>
        <dbReference type="ARBA" id="ARBA00023002"/>
    </source>
</evidence>
<gene>
    <name evidence="7" type="ORF">GRI39_04930</name>
</gene>
<dbReference type="Proteomes" id="UP000460561">
    <property type="component" value="Unassembled WGS sequence"/>
</dbReference>
<protein>
    <submittedName>
        <fullName evidence="7">Cupin domain-containing protein</fullName>
    </submittedName>
</protein>
<dbReference type="EMBL" id="WTYQ01000001">
    <property type="protein sequence ID" value="MXP25390.1"/>
    <property type="molecule type" value="Genomic_DNA"/>
</dbReference>
<dbReference type="RefSeq" id="WP_160738517.1">
    <property type="nucleotide sequence ID" value="NZ_WTYQ01000001.1"/>
</dbReference>
<dbReference type="SMART" id="SM00558">
    <property type="entry name" value="JmjC"/>
    <property type="match status" value="1"/>
</dbReference>
<dbReference type="InterPro" id="IPR003347">
    <property type="entry name" value="JmjC_dom"/>
</dbReference>
<evidence type="ECO:0000256" key="2">
    <source>
        <dbReference type="ARBA" id="ARBA00022723"/>
    </source>
</evidence>
<organism evidence="7 8">
    <name type="scientific">Altericroceibacterium indicum</name>
    <dbReference type="NCBI Taxonomy" id="374177"/>
    <lineage>
        <taxon>Bacteria</taxon>
        <taxon>Pseudomonadati</taxon>
        <taxon>Pseudomonadota</taxon>
        <taxon>Alphaproteobacteria</taxon>
        <taxon>Sphingomonadales</taxon>
        <taxon>Erythrobacteraceae</taxon>
        <taxon>Altericroceibacterium</taxon>
    </lineage>
</organism>
<keyword evidence="8" id="KW-1185">Reference proteome</keyword>
<dbReference type="PANTHER" id="PTHR13096:SF8">
    <property type="entry name" value="RIBOSOMAL OXYGENASE 1"/>
    <property type="match status" value="1"/>
</dbReference>
<dbReference type="Pfam" id="PF08007">
    <property type="entry name" value="JmjC_2"/>
    <property type="match status" value="1"/>
</dbReference>